<protein>
    <submittedName>
        <fullName evidence="1">Uncharacterized protein</fullName>
    </submittedName>
</protein>
<comment type="caution">
    <text evidence="1">The sequence shown here is derived from an EMBL/GenBank/DDBJ whole genome shotgun (WGS) entry which is preliminary data.</text>
</comment>
<evidence type="ECO:0000313" key="2">
    <source>
        <dbReference type="Proteomes" id="UP000187429"/>
    </source>
</evidence>
<gene>
    <name evidence="1" type="ORF">AYI69_g894</name>
</gene>
<dbReference type="Proteomes" id="UP000187429">
    <property type="component" value="Unassembled WGS sequence"/>
</dbReference>
<keyword evidence="2" id="KW-1185">Reference proteome</keyword>
<reference evidence="2" key="1">
    <citation type="submission" date="2017-01" db="EMBL/GenBank/DDBJ databases">
        <authorList>
            <person name="Wang Y."/>
            <person name="White M."/>
            <person name="Kvist S."/>
            <person name="Moncalvo J.-M."/>
        </authorList>
    </citation>
    <scope>NUCLEOTIDE SEQUENCE [LARGE SCALE GENOMIC DNA]</scope>
    <source>
        <strain evidence="2">ID-206-W2</strain>
    </source>
</reference>
<proteinExistence type="predicted"/>
<sequence>MLRMSLARKKPQVYKRQAAKKLVFKVLRAICDGSAEMHQSRRDFAKKLNLSASRTITVAGMDIDLQFSNFIRPGYQVSDDRDASYLCHYFYKMVEEIDHSICTVIHDGASAGFIAYGMKVTCGHVRVFR</sequence>
<evidence type="ECO:0000313" key="1">
    <source>
        <dbReference type="EMBL" id="OMJ29600.1"/>
    </source>
</evidence>
<organism evidence="1 2">
    <name type="scientific">Smittium culicis</name>
    <dbReference type="NCBI Taxonomy" id="133412"/>
    <lineage>
        <taxon>Eukaryota</taxon>
        <taxon>Fungi</taxon>
        <taxon>Fungi incertae sedis</taxon>
        <taxon>Zoopagomycota</taxon>
        <taxon>Kickxellomycotina</taxon>
        <taxon>Harpellomycetes</taxon>
        <taxon>Harpellales</taxon>
        <taxon>Legeriomycetaceae</taxon>
        <taxon>Smittium</taxon>
    </lineage>
</organism>
<dbReference type="AlphaFoldDB" id="A0A1R1YRW0"/>
<name>A0A1R1YRW0_9FUNG</name>
<accession>A0A1R1YRW0</accession>
<dbReference type="EMBL" id="LSSM01000240">
    <property type="protein sequence ID" value="OMJ29600.1"/>
    <property type="molecule type" value="Genomic_DNA"/>
</dbReference>